<evidence type="ECO:0000256" key="2">
    <source>
        <dbReference type="ARBA" id="ARBA00022481"/>
    </source>
</evidence>
<dbReference type="PRINTS" id="PR00260">
    <property type="entry name" value="CHEMTRNSDUCR"/>
</dbReference>
<evidence type="ECO:0000256" key="1">
    <source>
        <dbReference type="ARBA" id="ARBA00004370"/>
    </source>
</evidence>
<comment type="subcellular location">
    <subcellularLocation>
        <location evidence="1">Membrane</location>
    </subcellularLocation>
</comment>
<dbReference type="GO" id="GO:0005886">
    <property type="term" value="C:plasma membrane"/>
    <property type="evidence" value="ECO:0007669"/>
    <property type="project" value="TreeGrafter"/>
</dbReference>
<proteinExistence type="inferred from homology"/>
<dbReference type="Pfam" id="PF00015">
    <property type="entry name" value="MCPsignal"/>
    <property type="match status" value="1"/>
</dbReference>
<dbReference type="EMBL" id="LROM01000156">
    <property type="protein sequence ID" value="OEZ90683.1"/>
    <property type="molecule type" value="Genomic_DNA"/>
</dbReference>
<keyword evidence="6" id="KW-1133">Transmembrane helix</keyword>
<dbReference type="Pfam" id="PF12729">
    <property type="entry name" value="4HB_MCP_1"/>
    <property type="match status" value="1"/>
</dbReference>
<dbReference type="CDD" id="cd19411">
    <property type="entry name" value="MCP2201-like_sensor"/>
    <property type="match status" value="1"/>
</dbReference>
<dbReference type="AlphaFoldDB" id="A0A1E7W4L1"/>
<evidence type="ECO:0000313" key="9">
    <source>
        <dbReference type="Proteomes" id="UP000175989"/>
    </source>
</evidence>
<dbReference type="InterPro" id="IPR004089">
    <property type="entry name" value="MCPsignal_dom"/>
</dbReference>
<dbReference type="CDD" id="cd11386">
    <property type="entry name" value="MCP_signal"/>
    <property type="match status" value="1"/>
</dbReference>
<evidence type="ECO:0000259" key="7">
    <source>
        <dbReference type="PROSITE" id="PS50111"/>
    </source>
</evidence>
<dbReference type="PANTHER" id="PTHR43531">
    <property type="entry name" value="PROTEIN ICFG"/>
    <property type="match status" value="1"/>
</dbReference>
<organism evidence="8 9">
    <name type="scientific">Duganella phyllosphaerae</name>
    <dbReference type="NCBI Taxonomy" id="762836"/>
    <lineage>
        <taxon>Bacteria</taxon>
        <taxon>Pseudomonadati</taxon>
        <taxon>Pseudomonadota</taxon>
        <taxon>Betaproteobacteria</taxon>
        <taxon>Burkholderiales</taxon>
        <taxon>Oxalobacteraceae</taxon>
        <taxon>Telluria group</taxon>
        <taxon>Duganella</taxon>
    </lineage>
</organism>
<evidence type="ECO:0000256" key="3">
    <source>
        <dbReference type="ARBA" id="ARBA00029447"/>
    </source>
</evidence>
<accession>A0A1E7W4L1</accession>
<dbReference type="RefSeq" id="WP_070252204.1">
    <property type="nucleotide sequence ID" value="NZ_LROM01000156.1"/>
</dbReference>
<dbReference type="GO" id="GO:0007165">
    <property type="term" value="P:signal transduction"/>
    <property type="evidence" value="ECO:0007669"/>
    <property type="project" value="UniProtKB-KW"/>
</dbReference>
<feature type="compositionally biased region" description="Basic and acidic residues" evidence="5">
    <location>
        <begin position="560"/>
        <end position="569"/>
    </location>
</feature>
<dbReference type="PANTHER" id="PTHR43531:SF14">
    <property type="entry name" value="METHYL-ACCEPTING CHEMOTAXIS PROTEIN I-RELATED"/>
    <property type="match status" value="1"/>
</dbReference>
<keyword evidence="6" id="KW-0812">Transmembrane</keyword>
<dbReference type="GO" id="GO:0004888">
    <property type="term" value="F:transmembrane signaling receptor activity"/>
    <property type="evidence" value="ECO:0007669"/>
    <property type="project" value="InterPro"/>
</dbReference>
<dbReference type="InterPro" id="IPR024478">
    <property type="entry name" value="HlyB_4HB_MCP"/>
</dbReference>
<dbReference type="InterPro" id="IPR047347">
    <property type="entry name" value="YvaQ-like_sensor"/>
</dbReference>
<dbReference type="Gene3D" id="1.10.287.950">
    <property type="entry name" value="Methyl-accepting chemotaxis protein"/>
    <property type="match status" value="1"/>
</dbReference>
<name>A0A1E7W4L1_9BURK</name>
<comment type="similarity">
    <text evidence="3">Belongs to the methyl-accepting chemotaxis (MCP) protein family.</text>
</comment>
<dbReference type="InterPro" id="IPR051310">
    <property type="entry name" value="MCP_chemotaxis"/>
</dbReference>
<dbReference type="OrthoDB" id="5441488at2"/>
<feature type="region of interest" description="Disordered" evidence="5">
    <location>
        <begin position="525"/>
        <end position="575"/>
    </location>
</feature>
<dbReference type="SMART" id="SM00283">
    <property type="entry name" value="MA"/>
    <property type="match status" value="1"/>
</dbReference>
<dbReference type="InterPro" id="IPR004090">
    <property type="entry name" value="Chemotax_Me-accpt_rcpt"/>
</dbReference>
<feature type="domain" description="Methyl-accepting transducer" evidence="7">
    <location>
        <begin position="276"/>
        <end position="505"/>
    </location>
</feature>
<feature type="transmembrane region" description="Helical" evidence="6">
    <location>
        <begin position="194"/>
        <end position="214"/>
    </location>
</feature>
<keyword evidence="6" id="KW-0472">Membrane</keyword>
<gene>
    <name evidence="8" type="primary">tar_15</name>
    <name evidence="8" type="ORF">DUPY_52880</name>
</gene>
<dbReference type="SUPFAM" id="SSF58104">
    <property type="entry name" value="Methyl-accepting chemotaxis protein (MCP) signaling domain"/>
    <property type="match status" value="1"/>
</dbReference>
<evidence type="ECO:0000256" key="4">
    <source>
        <dbReference type="PROSITE-ProRule" id="PRU00284"/>
    </source>
</evidence>
<feature type="compositionally biased region" description="Low complexity" evidence="5">
    <location>
        <begin position="547"/>
        <end position="556"/>
    </location>
</feature>
<dbReference type="Proteomes" id="UP000175989">
    <property type="component" value="Unassembled WGS sequence"/>
</dbReference>
<comment type="caution">
    <text evidence="8">The sequence shown here is derived from an EMBL/GenBank/DDBJ whole genome shotgun (WGS) entry which is preliminary data.</text>
</comment>
<dbReference type="PATRIC" id="fig|762836.4.peg.5435"/>
<evidence type="ECO:0000256" key="6">
    <source>
        <dbReference type="SAM" id="Phobius"/>
    </source>
</evidence>
<keyword evidence="4" id="KW-0807">Transducer</keyword>
<protein>
    <submittedName>
        <fullName evidence="8">Methyl-accepting chemotaxis protein II</fullName>
    </submittedName>
</protein>
<keyword evidence="9" id="KW-1185">Reference proteome</keyword>
<feature type="compositionally biased region" description="Low complexity" evidence="5">
    <location>
        <begin position="525"/>
        <end position="540"/>
    </location>
</feature>
<dbReference type="FunFam" id="1.10.287.950:FF:000001">
    <property type="entry name" value="Methyl-accepting chemotaxis sensory transducer"/>
    <property type="match status" value="1"/>
</dbReference>
<feature type="transmembrane region" description="Helical" evidence="6">
    <location>
        <begin position="12"/>
        <end position="31"/>
    </location>
</feature>
<evidence type="ECO:0000313" key="8">
    <source>
        <dbReference type="EMBL" id="OEZ90683.1"/>
    </source>
</evidence>
<dbReference type="PROSITE" id="PS50111">
    <property type="entry name" value="CHEMOTAXIS_TRANSDUC_2"/>
    <property type="match status" value="1"/>
</dbReference>
<evidence type="ECO:0000256" key="5">
    <source>
        <dbReference type="SAM" id="MobiDB-lite"/>
    </source>
</evidence>
<dbReference type="GO" id="GO:0006935">
    <property type="term" value="P:chemotaxis"/>
    <property type="evidence" value="ECO:0007669"/>
    <property type="project" value="InterPro"/>
</dbReference>
<keyword evidence="2" id="KW-0488">Methylation</keyword>
<sequence>MSFHELKVSTRLATGFGLLLVVSIIIAALGITKLAALNESLVVTVDFNAQESNMIAIASGEAQKASAAMRNLIVLSDVPRMTAQKQALDTSLRNYDKVIADLEKLFASDPNASAEEKAYLVKIEEVKKSALPAINKAAELGLKNDPGAPDVLMGEAGPALDKWTNTLIEFRDYEIKTSNDTAAQAHADYEKSRALILAVSLVGVLLSIGASVIITRSILKQLGGEPAYAMQVAEQIAGGKLDTDIVLQQGDSRSLMYSMRQMRDQLADIVGRVRVGTDTIATASAQIAAGNLDLSSRTEEQASSLEETAASMEELTGTVKQNADNARQANQLAVSASEVAVRGGAVVSQVVETMASINQSSKKIVDIIGVIDGIAFQTNILALNAAVEAARAGEQGRGFAVVATEVRNLAHRSAAAAKEIKILIDDSVTKVDTGGKLVDDAGVTMADIVQSITRVTDIMSEIASASLEQTTGIEQVNSAIAQMDEVTQQNAALVEQAAAAANSMQEQASILSQVVSVFKVGQQQASQAAPRPAQHPAARPATPPPATRRIAIAKPAPARPAKDVSKAEAGEWEQF</sequence>
<reference evidence="9" key="1">
    <citation type="journal article" date="2016" name="Front. Microbiol.">
        <title>Molecular Keys to the Janthinobacterium and Duganella spp. Interaction with the Plant Pathogen Fusarium graminearum.</title>
        <authorList>
            <person name="Haack F.S."/>
            <person name="Poehlein A."/>
            <person name="Kroger C."/>
            <person name="Voigt C.A."/>
            <person name="Piepenbring M."/>
            <person name="Bode H.B."/>
            <person name="Daniel R."/>
            <person name="Schafer W."/>
            <person name="Streit W.R."/>
        </authorList>
    </citation>
    <scope>NUCLEOTIDE SEQUENCE [LARGE SCALE GENOMIC DNA]</scope>
    <source>
        <strain evidence="9">T54</strain>
    </source>
</reference>